<evidence type="ECO:0000313" key="2">
    <source>
        <dbReference type="Proteomes" id="UP001501510"/>
    </source>
</evidence>
<keyword evidence="2" id="KW-1185">Reference proteome</keyword>
<sequence length="70" mass="8122">MYFTFKRTGYVPTLCIGAFCDENLVGFVLNGFRNWNSKATIYDLGTGVIREYIKQGFENIVEQYEIILKL</sequence>
<reference evidence="1 2" key="1">
    <citation type="journal article" date="2019" name="Int. J. Syst. Evol. Microbiol.">
        <title>The Global Catalogue of Microorganisms (GCM) 10K type strain sequencing project: providing services to taxonomists for standard genome sequencing and annotation.</title>
        <authorList>
            <consortium name="The Broad Institute Genomics Platform"/>
            <consortium name="The Broad Institute Genome Sequencing Center for Infectious Disease"/>
            <person name="Wu L."/>
            <person name="Ma J."/>
        </authorList>
    </citation>
    <scope>NUCLEOTIDE SEQUENCE [LARGE SCALE GENOMIC DNA]</scope>
    <source>
        <strain evidence="1 2">JCM 1407</strain>
    </source>
</reference>
<dbReference type="EMBL" id="BAAACG010000010">
    <property type="protein sequence ID" value="GAA0741452.1"/>
    <property type="molecule type" value="Genomic_DNA"/>
</dbReference>
<dbReference type="Proteomes" id="UP001501510">
    <property type="component" value="Unassembled WGS sequence"/>
</dbReference>
<comment type="caution">
    <text evidence="1">The sequence shown here is derived from an EMBL/GenBank/DDBJ whole genome shotgun (WGS) entry which is preliminary data.</text>
</comment>
<protein>
    <submittedName>
        <fullName evidence="1">Uncharacterized protein</fullName>
    </submittedName>
</protein>
<proteinExistence type="predicted"/>
<gene>
    <name evidence="1" type="ORF">GCM10008906_22570</name>
</gene>
<name>A0ABN1JK13_9CLOT</name>
<accession>A0ABN1JK13</accession>
<organism evidence="1 2">
    <name type="scientific">Clostridium oceanicum</name>
    <dbReference type="NCBI Taxonomy" id="1543"/>
    <lineage>
        <taxon>Bacteria</taxon>
        <taxon>Bacillati</taxon>
        <taxon>Bacillota</taxon>
        <taxon>Clostridia</taxon>
        <taxon>Eubacteriales</taxon>
        <taxon>Clostridiaceae</taxon>
        <taxon>Clostridium</taxon>
    </lineage>
</organism>
<dbReference type="RefSeq" id="WP_425544709.1">
    <property type="nucleotide sequence ID" value="NZ_BAAACG010000010.1"/>
</dbReference>
<evidence type="ECO:0000313" key="1">
    <source>
        <dbReference type="EMBL" id="GAA0741452.1"/>
    </source>
</evidence>